<dbReference type="EMBL" id="JAIRAU010000001">
    <property type="protein sequence ID" value="MBZ5708300.1"/>
    <property type="molecule type" value="Genomic_DNA"/>
</dbReference>
<feature type="region of interest" description="Disordered" evidence="1">
    <location>
        <begin position="22"/>
        <end position="52"/>
    </location>
</feature>
<organism evidence="2 3">
    <name type="scientific">Nannocystis pusilla</name>
    <dbReference type="NCBI Taxonomy" id="889268"/>
    <lineage>
        <taxon>Bacteria</taxon>
        <taxon>Pseudomonadati</taxon>
        <taxon>Myxococcota</taxon>
        <taxon>Polyangia</taxon>
        <taxon>Nannocystales</taxon>
        <taxon>Nannocystaceae</taxon>
        <taxon>Nannocystis</taxon>
    </lineage>
</organism>
<keyword evidence="3" id="KW-1185">Reference proteome</keyword>
<gene>
    <name evidence="2" type="ORF">K7C98_03455</name>
</gene>
<reference evidence="2" key="1">
    <citation type="submission" date="2021-08" db="EMBL/GenBank/DDBJ databases">
        <authorList>
            <person name="Stevens D.C."/>
        </authorList>
    </citation>
    <scope>NUCLEOTIDE SEQUENCE</scope>
    <source>
        <strain evidence="2">DSM 53165</strain>
    </source>
</reference>
<dbReference type="Proteomes" id="UP001139031">
    <property type="component" value="Unassembled WGS sequence"/>
</dbReference>
<comment type="caution">
    <text evidence="2">The sequence shown here is derived from an EMBL/GenBank/DDBJ whole genome shotgun (WGS) entry which is preliminary data.</text>
</comment>
<sequence>MTSLQRVCAWACGFAVIGCSQPTASPKAGPEAKAEAEAKAAEPARTPEARAPAPTTLAKVRNDVTLPLPALLDQPVASVEANFGEHQGKGMARSTCVRFAPERTFFGCSFALQRYADKGDEWAGIRVEYEDGVAASIGFDGYKKGNGPFDPKQLLAAVGLELPDEPRVDAPAEGVRRWAWFNDRARLTIGGHQYRVEVSVVGDDWARSRIDVLRNEPLTPEQQAKVVQPGPGKPEISEPPPGP</sequence>
<evidence type="ECO:0000256" key="1">
    <source>
        <dbReference type="SAM" id="MobiDB-lite"/>
    </source>
</evidence>
<feature type="region of interest" description="Disordered" evidence="1">
    <location>
        <begin position="216"/>
        <end position="243"/>
    </location>
</feature>
<evidence type="ECO:0000313" key="3">
    <source>
        <dbReference type="Proteomes" id="UP001139031"/>
    </source>
</evidence>
<dbReference type="PROSITE" id="PS51257">
    <property type="entry name" value="PROKAR_LIPOPROTEIN"/>
    <property type="match status" value="1"/>
</dbReference>
<evidence type="ECO:0008006" key="4">
    <source>
        <dbReference type="Google" id="ProtNLM"/>
    </source>
</evidence>
<name>A0ABS7TJ97_9BACT</name>
<dbReference type="RefSeq" id="WP_224190050.1">
    <property type="nucleotide sequence ID" value="NZ_JAIRAU010000001.1"/>
</dbReference>
<accession>A0ABS7TJ97</accession>
<proteinExistence type="predicted"/>
<protein>
    <recommendedName>
        <fullName evidence="4">Lipoprotein</fullName>
    </recommendedName>
</protein>
<evidence type="ECO:0000313" key="2">
    <source>
        <dbReference type="EMBL" id="MBZ5708300.1"/>
    </source>
</evidence>
<feature type="compositionally biased region" description="Basic and acidic residues" evidence="1">
    <location>
        <begin position="30"/>
        <end position="48"/>
    </location>
</feature>